<evidence type="ECO:0000256" key="7">
    <source>
        <dbReference type="SAM" id="SignalP"/>
    </source>
</evidence>
<dbReference type="InterPro" id="IPR000209">
    <property type="entry name" value="Peptidase_S8/S53_dom"/>
</dbReference>
<dbReference type="PRINTS" id="PR00723">
    <property type="entry name" value="SUBTILISIN"/>
</dbReference>
<dbReference type="EMBL" id="JAGIOO010000001">
    <property type="protein sequence ID" value="MBP2477799.1"/>
    <property type="molecule type" value="Genomic_DNA"/>
</dbReference>
<keyword evidence="3 5" id="KW-0378">Hydrolase</keyword>
<dbReference type="InterPro" id="IPR036852">
    <property type="entry name" value="Peptidase_S8/S53_dom_sf"/>
</dbReference>
<dbReference type="RefSeq" id="WP_209707479.1">
    <property type="nucleotide sequence ID" value="NZ_JAGIOO010000001.1"/>
</dbReference>
<comment type="similarity">
    <text evidence="1 5 6">Belongs to the peptidase S8 family.</text>
</comment>
<name>A0ABS5AMJ1_9PSEU</name>
<evidence type="ECO:0000313" key="10">
    <source>
        <dbReference type="Proteomes" id="UP001519363"/>
    </source>
</evidence>
<feature type="active site" description="Charge relay system" evidence="5">
    <location>
        <position position="412"/>
    </location>
</feature>
<dbReference type="InterPro" id="IPR022398">
    <property type="entry name" value="Peptidase_S8_His-AS"/>
</dbReference>
<protein>
    <recommendedName>
        <fullName evidence="8">Peptidase S8/S53 domain-containing protein</fullName>
    </recommendedName>
</protein>
<evidence type="ECO:0000313" key="9">
    <source>
        <dbReference type="EMBL" id="MBP2477799.1"/>
    </source>
</evidence>
<evidence type="ECO:0000256" key="5">
    <source>
        <dbReference type="PROSITE-ProRule" id="PRU01240"/>
    </source>
</evidence>
<dbReference type="SUPFAM" id="SSF52025">
    <property type="entry name" value="PA domain"/>
    <property type="match status" value="1"/>
</dbReference>
<dbReference type="PROSITE" id="PS00137">
    <property type="entry name" value="SUBTILASE_HIS"/>
    <property type="match status" value="1"/>
</dbReference>
<feature type="chain" id="PRO_5045128210" description="Peptidase S8/S53 domain-containing protein" evidence="7">
    <location>
        <begin position="16"/>
        <end position="1207"/>
    </location>
</feature>
<evidence type="ECO:0000256" key="6">
    <source>
        <dbReference type="RuleBase" id="RU003355"/>
    </source>
</evidence>
<dbReference type="PROSITE" id="PS51892">
    <property type="entry name" value="SUBTILASE"/>
    <property type="match status" value="1"/>
</dbReference>
<reference evidence="9 10" key="1">
    <citation type="submission" date="2021-03" db="EMBL/GenBank/DDBJ databases">
        <title>Sequencing the genomes of 1000 actinobacteria strains.</title>
        <authorList>
            <person name="Klenk H.-P."/>
        </authorList>
    </citation>
    <scope>NUCLEOTIDE SEQUENCE [LARGE SCALE GENOMIC DNA]</scope>
    <source>
        <strain evidence="9 10">DSM 44580</strain>
    </source>
</reference>
<dbReference type="InterPro" id="IPR023827">
    <property type="entry name" value="Peptidase_S8_Asp-AS"/>
</dbReference>
<evidence type="ECO:0000256" key="3">
    <source>
        <dbReference type="ARBA" id="ARBA00022801"/>
    </source>
</evidence>
<evidence type="ECO:0000256" key="1">
    <source>
        <dbReference type="ARBA" id="ARBA00011073"/>
    </source>
</evidence>
<feature type="signal peptide" evidence="7">
    <location>
        <begin position="1"/>
        <end position="15"/>
    </location>
</feature>
<dbReference type="InterPro" id="IPR023828">
    <property type="entry name" value="Peptidase_S8_Ser-AS"/>
</dbReference>
<dbReference type="Gene3D" id="3.40.50.200">
    <property type="entry name" value="Peptidase S8/S53 domain"/>
    <property type="match status" value="1"/>
</dbReference>
<proteinExistence type="inferred from homology"/>
<sequence>MLSAALLATGLPAAAAPEPAPAAAPAPGPQRTLTLVTGDRVAVAADGVPTGFEPAPERAGTRYRRWLERGQWFVRPLDADPLVRSGRVDGRLFNISLLLEAGYEDGRRADVPLLVAGDPAARSRTAPQAPASTTRTRELPELGLSAVSAPKASAARAWEAIKSQGHQRSAGKVWLNATLEYTLHESVPLIGAPAAWQAGHTAKDVPVAVLDSGIDVDHPDFKDVLVEAKDFSNSEHGIKDTIGHGTHVASTVAGSGAAGGGKQVGVAKDARLFFGKVGDFGPTEDAVLAGMTWAAVRHRAKAVNMSFGLRQQQPDPVSEAVERLSAEYGTLFVIAAGNDGADESVGHPATVDGALAVASSTKDGKLSEFSSRGPRAGDYALKPEITAPGSDIHAAKADSAGGERYVANSGTSMAAPHVTGAAAVLAGQHPDWGAARLKAALMSTAKPLAGVSVYGQGAGVVDLARATKQAVTAEQGALSLGYFQWPHGQQPKVTKDVVYHNDSDQPVTLDLALSVVDKSGGAPDPGQFSLSAPKVTVPAKAKEKVSVTVDPNRRLGLYGGWLTATAGDTQVRTAVGAYVEEERYDLTVRVTGRDGKPANAEVTVSGLDNETHEVPEVGADGVVTVRAAKGEYLVTATHTESGPRGEDRGDPVALVQQVAPKVSLTGNTTIDADGRKAKPVRTELDDPELAVSGVELTVLHGKGSDREPGTTPHRAPYSVDTDAPVYLADLGGQAAHFRHLTHVTAVRPEVRAEVVAPTRQPLLLRRNEFSPLLTGTHELPVVDVKEGRPEDLTGKDLRGKLAVLAPPPGRADEQVKRVADAGAKAVVVVAPVHLRPTEVPLFTAAEQRLTALYELLGKGPVTVRVTGTPNSPVSYDLARASSGRMTDGALVRGRRGELSKVEVTYRKGGPYTAVRPTWRPALAGRAAAPWQESFPFRDSPPALPLGTTRTEYLTPGWWAKLDNMGDGTGRPPGGFIRHVDAAAAWYPHHGSTPRAYNAGLHAARPGPVYGAARFGDELSWQYALNSPQPGDARAPEQYSANDWDSTQGEVVLRRDGVEIGRSQHPASGYWKIPSGTSVFELTATGSRGQERYEAAWTFRATPPTGPRPERVRVLSVTPRVDLDETGTAPAGRPLPVAVRTTGGEGAVTTKLEVSVDGRTWREVPLRDDRGVLPAMGKAGDVVSLRLAAEDGTGLTARQVLHRAYVLR</sequence>
<comment type="caution">
    <text evidence="9">The sequence shown here is derived from an EMBL/GenBank/DDBJ whole genome shotgun (WGS) entry which is preliminary data.</text>
</comment>
<feature type="domain" description="Peptidase S8/S53" evidence="8">
    <location>
        <begin position="203"/>
        <end position="450"/>
    </location>
</feature>
<dbReference type="InterPro" id="IPR046450">
    <property type="entry name" value="PA_dom_sf"/>
</dbReference>
<keyword evidence="2 5" id="KW-0645">Protease</keyword>
<accession>A0ABS5AMJ1</accession>
<dbReference type="PANTHER" id="PTHR43806:SF11">
    <property type="entry name" value="CEREVISIN-RELATED"/>
    <property type="match status" value="1"/>
</dbReference>
<evidence type="ECO:0000256" key="2">
    <source>
        <dbReference type="ARBA" id="ARBA00022670"/>
    </source>
</evidence>
<keyword evidence="7" id="KW-0732">Signal</keyword>
<dbReference type="PANTHER" id="PTHR43806">
    <property type="entry name" value="PEPTIDASE S8"/>
    <property type="match status" value="1"/>
</dbReference>
<dbReference type="PROSITE" id="PS00138">
    <property type="entry name" value="SUBTILASE_SER"/>
    <property type="match status" value="1"/>
</dbReference>
<dbReference type="Gene3D" id="3.50.30.30">
    <property type="match status" value="1"/>
</dbReference>
<dbReference type="InterPro" id="IPR050131">
    <property type="entry name" value="Peptidase_S8_subtilisin-like"/>
</dbReference>
<gene>
    <name evidence="9" type="ORF">JOF53_006671</name>
</gene>
<dbReference type="InterPro" id="IPR015500">
    <property type="entry name" value="Peptidase_S8_subtilisin-rel"/>
</dbReference>
<dbReference type="SUPFAM" id="SSF52743">
    <property type="entry name" value="Subtilisin-like"/>
    <property type="match status" value="1"/>
</dbReference>
<evidence type="ECO:0000259" key="8">
    <source>
        <dbReference type="Pfam" id="PF00082"/>
    </source>
</evidence>
<evidence type="ECO:0000256" key="4">
    <source>
        <dbReference type="ARBA" id="ARBA00022825"/>
    </source>
</evidence>
<dbReference type="Pfam" id="PF00082">
    <property type="entry name" value="Peptidase_S8"/>
    <property type="match status" value="1"/>
</dbReference>
<keyword evidence="10" id="KW-1185">Reference proteome</keyword>
<organism evidence="9 10">
    <name type="scientific">Crossiella equi</name>
    <dbReference type="NCBI Taxonomy" id="130796"/>
    <lineage>
        <taxon>Bacteria</taxon>
        <taxon>Bacillati</taxon>
        <taxon>Actinomycetota</taxon>
        <taxon>Actinomycetes</taxon>
        <taxon>Pseudonocardiales</taxon>
        <taxon>Pseudonocardiaceae</taxon>
        <taxon>Crossiella</taxon>
    </lineage>
</organism>
<feature type="active site" description="Charge relay system" evidence="5">
    <location>
        <position position="244"/>
    </location>
</feature>
<feature type="active site" description="Charge relay system" evidence="5">
    <location>
        <position position="211"/>
    </location>
</feature>
<dbReference type="Proteomes" id="UP001519363">
    <property type="component" value="Unassembled WGS sequence"/>
</dbReference>
<dbReference type="PROSITE" id="PS00136">
    <property type="entry name" value="SUBTILASE_ASP"/>
    <property type="match status" value="1"/>
</dbReference>
<keyword evidence="4 5" id="KW-0720">Serine protease</keyword>